<evidence type="ECO:0000256" key="1">
    <source>
        <dbReference type="SAM" id="MobiDB-lite"/>
    </source>
</evidence>
<sequence>MKILQPHKPGCQAEQSKLCKAMDKKEALTRLRPTWQGTNAVDQVLALVREREEEVGRWEVKIQQREREREKGALKHRRRERAEPLGETLRQRGSQNKGRYRRQRERRHRRREGHLAHECRSSIVGRLARDREEEEESWED</sequence>
<organism evidence="2 3">
    <name type="scientific">Ensete ventricosum</name>
    <name type="common">Abyssinian banana</name>
    <name type="synonym">Musa ensete</name>
    <dbReference type="NCBI Taxonomy" id="4639"/>
    <lineage>
        <taxon>Eukaryota</taxon>
        <taxon>Viridiplantae</taxon>
        <taxon>Streptophyta</taxon>
        <taxon>Embryophyta</taxon>
        <taxon>Tracheophyta</taxon>
        <taxon>Spermatophyta</taxon>
        <taxon>Magnoliopsida</taxon>
        <taxon>Liliopsida</taxon>
        <taxon>Zingiberales</taxon>
        <taxon>Musaceae</taxon>
        <taxon>Ensete</taxon>
    </lineage>
</organism>
<accession>A0A426ZX27</accession>
<dbReference type="EMBL" id="AMZH03004673">
    <property type="protein sequence ID" value="RRT68502.1"/>
    <property type="molecule type" value="Genomic_DNA"/>
</dbReference>
<gene>
    <name evidence="2" type="ORF">B296_00010471</name>
</gene>
<name>A0A426ZX27_ENSVE</name>
<dbReference type="AlphaFoldDB" id="A0A426ZX27"/>
<dbReference type="Proteomes" id="UP000287651">
    <property type="component" value="Unassembled WGS sequence"/>
</dbReference>
<proteinExistence type="predicted"/>
<evidence type="ECO:0000313" key="2">
    <source>
        <dbReference type="EMBL" id="RRT68502.1"/>
    </source>
</evidence>
<comment type="caution">
    <text evidence="2">The sequence shown here is derived from an EMBL/GenBank/DDBJ whole genome shotgun (WGS) entry which is preliminary data.</text>
</comment>
<evidence type="ECO:0000313" key="3">
    <source>
        <dbReference type="Proteomes" id="UP000287651"/>
    </source>
</evidence>
<feature type="compositionally biased region" description="Basic residues" evidence="1">
    <location>
        <begin position="98"/>
        <end position="112"/>
    </location>
</feature>
<protein>
    <submittedName>
        <fullName evidence="2">Uncharacterized protein</fullName>
    </submittedName>
</protein>
<feature type="region of interest" description="Disordered" evidence="1">
    <location>
        <begin position="65"/>
        <end position="140"/>
    </location>
</feature>
<reference evidence="2 3" key="1">
    <citation type="journal article" date="2014" name="Agronomy (Basel)">
        <title>A Draft Genome Sequence for Ensete ventricosum, the Drought-Tolerant Tree Against Hunger.</title>
        <authorList>
            <person name="Harrison J."/>
            <person name="Moore K.A."/>
            <person name="Paszkiewicz K."/>
            <person name="Jones T."/>
            <person name="Grant M."/>
            <person name="Ambacheew D."/>
            <person name="Muzemil S."/>
            <person name="Studholme D.J."/>
        </authorList>
    </citation>
    <scope>NUCLEOTIDE SEQUENCE [LARGE SCALE GENOMIC DNA]</scope>
</reference>